<evidence type="ECO:0000256" key="4">
    <source>
        <dbReference type="PROSITE-ProRule" id="PRU00339"/>
    </source>
</evidence>
<dbReference type="PANTHER" id="PTHR30329:SF21">
    <property type="entry name" value="LIPOPROTEIN YIAD-RELATED"/>
    <property type="match status" value="1"/>
</dbReference>
<evidence type="ECO:0000313" key="8">
    <source>
        <dbReference type="Proteomes" id="UP000001822"/>
    </source>
</evidence>
<dbReference type="SMART" id="SM00028">
    <property type="entry name" value="TPR"/>
    <property type="match status" value="3"/>
</dbReference>
<evidence type="ECO:0000256" key="3">
    <source>
        <dbReference type="ARBA" id="ARBA00023237"/>
    </source>
</evidence>
<dbReference type="Pfam" id="PF00691">
    <property type="entry name" value="OmpA"/>
    <property type="match status" value="1"/>
</dbReference>
<dbReference type="PANTHER" id="PTHR30329">
    <property type="entry name" value="STATOR ELEMENT OF FLAGELLAR MOTOR COMPLEX"/>
    <property type="match status" value="1"/>
</dbReference>
<comment type="subcellular location">
    <subcellularLocation>
        <location evidence="1">Cell outer membrane</location>
    </subcellularLocation>
</comment>
<dbReference type="Proteomes" id="UP000001822">
    <property type="component" value="Chromosome"/>
</dbReference>
<dbReference type="GO" id="GO:0009279">
    <property type="term" value="C:cell outer membrane"/>
    <property type="evidence" value="ECO:0007669"/>
    <property type="project" value="UniProtKB-SubCell"/>
</dbReference>
<dbReference type="Gene3D" id="1.25.40.10">
    <property type="entry name" value="Tetratricopeptide repeat domain"/>
    <property type="match status" value="1"/>
</dbReference>
<dbReference type="InterPro" id="IPR006665">
    <property type="entry name" value="OmpA-like"/>
</dbReference>
<evidence type="ECO:0000259" key="6">
    <source>
        <dbReference type="PROSITE" id="PS51123"/>
    </source>
</evidence>
<dbReference type="KEGG" id="chu:CHU_1713"/>
<dbReference type="Gene3D" id="3.30.1330.60">
    <property type="entry name" value="OmpA-like domain"/>
    <property type="match status" value="1"/>
</dbReference>
<dbReference type="InterPro" id="IPR011659">
    <property type="entry name" value="WD40"/>
</dbReference>
<keyword evidence="8" id="KW-1185">Reference proteome</keyword>
<evidence type="ECO:0000256" key="5">
    <source>
        <dbReference type="PROSITE-ProRule" id="PRU00473"/>
    </source>
</evidence>
<dbReference type="Gene3D" id="2.60.40.1120">
    <property type="entry name" value="Carboxypeptidase-like, regulatory domain"/>
    <property type="match status" value="1"/>
</dbReference>
<dbReference type="SUPFAM" id="SSF103088">
    <property type="entry name" value="OmpA-like"/>
    <property type="match status" value="1"/>
</dbReference>
<dbReference type="InterPro" id="IPR006664">
    <property type="entry name" value="OMP_bac"/>
</dbReference>
<evidence type="ECO:0000256" key="2">
    <source>
        <dbReference type="ARBA" id="ARBA00023136"/>
    </source>
</evidence>
<dbReference type="EMBL" id="CP000383">
    <property type="protein sequence ID" value="ABG58980.1"/>
    <property type="molecule type" value="Genomic_DNA"/>
</dbReference>
<organism evidence="7 8">
    <name type="scientific">Cytophaga hutchinsonii (strain ATCC 33406 / DSM 1761 / CIP 103989 / NBRC 15051 / NCIMB 9469 / D465)</name>
    <dbReference type="NCBI Taxonomy" id="269798"/>
    <lineage>
        <taxon>Bacteria</taxon>
        <taxon>Pseudomonadati</taxon>
        <taxon>Bacteroidota</taxon>
        <taxon>Cytophagia</taxon>
        <taxon>Cytophagales</taxon>
        <taxon>Cytophagaceae</taxon>
        <taxon>Cytophaga</taxon>
    </lineage>
</organism>
<dbReference type="Gene3D" id="2.120.10.30">
    <property type="entry name" value="TolB, C-terminal domain"/>
    <property type="match status" value="1"/>
</dbReference>
<dbReference type="PRINTS" id="PR01021">
    <property type="entry name" value="OMPADOMAIN"/>
</dbReference>
<keyword evidence="2 5" id="KW-0472">Membrane</keyword>
<keyword evidence="4" id="KW-0802">TPR repeat</keyword>
<evidence type="ECO:0000256" key="1">
    <source>
        <dbReference type="ARBA" id="ARBA00004442"/>
    </source>
</evidence>
<dbReference type="InterPro" id="IPR011042">
    <property type="entry name" value="6-blade_b-propeller_TolB-like"/>
</dbReference>
<sequence>MALFSVFSVAQTTTYHTKNKKSISAYQEAELLQQQRRWNEAINVLDAVIQKDTGFVEAYYKVGSMYMAMGNKTAAARYFCKGADLDPSVKAFAGAYFTAGELSYNEGEYVRAKRYFGYALNVQSGDKKIKEQTPVYIAKCDFAIDMMKHPVDFKPVLMTPPINTAFAQSHPVLTADGKTLYYTTLSGLSRQDDENIVTSSYVNGKWSEPVSISDNINSKENEGTCSISMDGNSLVFVGCGKADGLGSCDIYISKKVNNVWSKPTNLGPAVNSTSWDSHPSLSADGRTLYFVSARKGGFGKEDIYVTHLDEKGIWSPAQNAGSSVNTSGTEFSPFIHADGTTLYFSSNGLLGMGGLDIFYTTGNDTTWAVPKNIGYPLNTYANDETLFITVDGAKGYYSRFDGTNVNYNSRIFLYEFDVPQSLKPGRISTFAKGHIYDKQTKKPLGARVELVDIETNTVTQAVQSDSITGEYTIVITEGKEYAVYVNRNKYLFESLNVNYKNPTSFDALTLDIYLTPIISGSHVTLNNIFFQTNSYQLEEKSISELKKLINFIQINPAQRVELAGYTDNVGTAEANLKLSAMRAKAVYDYLIQHGIKPAGITYKGYGAASPVADNNSEEGRQKNRRLEIKIL</sequence>
<dbReference type="AlphaFoldDB" id="A0A6N4SRP7"/>
<proteinExistence type="predicted"/>
<dbReference type="OrthoDB" id="9809364at2"/>
<dbReference type="Pfam" id="PF07676">
    <property type="entry name" value="PD40"/>
    <property type="match status" value="4"/>
</dbReference>
<name>A0A6N4SRP7_CYTH3</name>
<accession>A0A6N4SRP7</accession>
<dbReference type="PROSITE" id="PS50005">
    <property type="entry name" value="TPR"/>
    <property type="match status" value="1"/>
</dbReference>
<dbReference type="SUPFAM" id="SSF82171">
    <property type="entry name" value="DPP6 N-terminal domain-like"/>
    <property type="match status" value="1"/>
</dbReference>
<dbReference type="SUPFAM" id="SSF48452">
    <property type="entry name" value="TPR-like"/>
    <property type="match status" value="1"/>
</dbReference>
<feature type="domain" description="OmpA-like" evidence="6">
    <location>
        <begin position="519"/>
        <end position="631"/>
    </location>
</feature>
<dbReference type="PROSITE" id="PS51123">
    <property type="entry name" value="OMPA_2"/>
    <property type="match status" value="1"/>
</dbReference>
<keyword evidence="3" id="KW-0998">Cell outer membrane</keyword>
<protein>
    <submittedName>
        <fullName evidence="7">Possible outer membrane protein</fullName>
    </submittedName>
</protein>
<dbReference type="InterPro" id="IPR011990">
    <property type="entry name" value="TPR-like_helical_dom_sf"/>
</dbReference>
<dbReference type="CDD" id="cd07185">
    <property type="entry name" value="OmpA_C-like"/>
    <property type="match status" value="1"/>
</dbReference>
<feature type="repeat" description="TPR" evidence="4">
    <location>
        <begin position="56"/>
        <end position="89"/>
    </location>
</feature>
<reference evidence="7 8" key="1">
    <citation type="journal article" date="2007" name="Appl. Environ. Microbiol.">
        <title>Genome sequence of the cellulolytic gliding bacterium Cytophaga hutchinsonii.</title>
        <authorList>
            <person name="Xie G."/>
            <person name="Bruce D.C."/>
            <person name="Challacombe J.F."/>
            <person name="Chertkov O."/>
            <person name="Detter J.C."/>
            <person name="Gilna P."/>
            <person name="Han C.S."/>
            <person name="Lucas S."/>
            <person name="Misra M."/>
            <person name="Myers G.L."/>
            <person name="Richardson P."/>
            <person name="Tapia R."/>
            <person name="Thayer N."/>
            <person name="Thompson L.S."/>
            <person name="Brettin T.S."/>
            <person name="Henrissat B."/>
            <person name="Wilson D.B."/>
            <person name="McBride M.J."/>
        </authorList>
    </citation>
    <scope>NUCLEOTIDE SEQUENCE [LARGE SCALE GENOMIC DNA]</scope>
    <source>
        <strain evidence="8">ATCC 33406 / DSM 1761 / CIP 103989 / NBRC 15051 / NCIMB 9469 / D465</strain>
    </source>
</reference>
<dbReference type="InterPro" id="IPR019734">
    <property type="entry name" value="TPR_rpt"/>
</dbReference>
<evidence type="ECO:0000313" key="7">
    <source>
        <dbReference type="EMBL" id="ABG58980.1"/>
    </source>
</evidence>
<dbReference type="InterPro" id="IPR050330">
    <property type="entry name" value="Bact_OuterMem_StrucFunc"/>
</dbReference>
<gene>
    <name evidence="7" type="primary">yiaD</name>
    <name evidence="7" type="ordered locus">CHU_1713</name>
</gene>
<dbReference type="InterPro" id="IPR036737">
    <property type="entry name" value="OmpA-like_sf"/>
</dbReference>